<dbReference type="RefSeq" id="WP_184951464.1">
    <property type="nucleotide sequence ID" value="NZ_BOMC01000063.1"/>
</dbReference>
<evidence type="ECO:0000256" key="1">
    <source>
        <dbReference type="SAM" id="MobiDB-lite"/>
    </source>
</evidence>
<reference evidence="2 3" key="1">
    <citation type="submission" date="2020-08" db="EMBL/GenBank/DDBJ databases">
        <title>Sequencing the genomes of 1000 actinobacteria strains.</title>
        <authorList>
            <person name="Klenk H.-P."/>
        </authorList>
    </citation>
    <scope>NUCLEOTIDE SEQUENCE [LARGE SCALE GENOMIC DNA]</scope>
    <source>
        <strain evidence="2 3">DSM 45518</strain>
    </source>
</reference>
<name>A0A7W7CQB9_9ACTN</name>
<feature type="compositionally biased region" description="Basic and acidic residues" evidence="1">
    <location>
        <begin position="20"/>
        <end position="35"/>
    </location>
</feature>
<evidence type="ECO:0000313" key="2">
    <source>
        <dbReference type="EMBL" id="MBB4692775.1"/>
    </source>
</evidence>
<proteinExistence type="predicted"/>
<accession>A0A7W7CQB9</accession>
<gene>
    <name evidence="2" type="ORF">BKA14_002923</name>
</gene>
<protein>
    <submittedName>
        <fullName evidence="2">Uncharacterized protein</fullName>
    </submittedName>
</protein>
<sequence>MRSSSRSTGESRPVSATRHIGGDERILHPATDDPDEIERLAELVLPG</sequence>
<comment type="caution">
    <text evidence="2">The sequence shown here is derived from an EMBL/GenBank/DDBJ whole genome shotgun (WGS) entry which is preliminary data.</text>
</comment>
<dbReference type="AlphaFoldDB" id="A0A7W7CQB9"/>
<dbReference type="EMBL" id="JACHMF010000001">
    <property type="protein sequence ID" value="MBB4692775.1"/>
    <property type="molecule type" value="Genomic_DNA"/>
</dbReference>
<dbReference type="Proteomes" id="UP000542742">
    <property type="component" value="Unassembled WGS sequence"/>
</dbReference>
<evidence type="ECO:0000313" key="3">
    <source>
        <dbReference type="Proteomes" id="UP000542742"/>
    </source>
</evidence>
<feature type="region of interest" description="Disordered" evidence="1">
    <location>
        <begin position="1"/>
        <end position="35"/>
    </location>
</feature>
<keyword evidence="3" id="KW-1185">Reference proteome</keyword>
<feature type="compositionally biased region" description="Polar residues" evidence="1">
    <location>
        <begin position="1"/>
        <end position="10"/>
    </location>
</feature>
<organism evidence="2 3">
    <name type="scientific">Paractinoplanes abujensis</name>
    <dbReference type="NCBI Taxonomy" id="882441"/>
    <lineage>
        <taxon>Bacteria</taxon>
        <taxon>Bacillati</taxon>
        <taxon>Actinomycetota</taxon>
        <taxon>Actinomycetes</taxon>
        <taxon>Micromonosporales</taxon>
        <taxon>Micromonosporaceae</taxon>
        <taxon>Paractinoplanes</taxon>
    </lineage>
</organism>